<dbReference type="Proteomes" id="UP000185490">
    <property type="component" value="Chromosome"/>
</dbReference>
<name>A0ABN4UVE0_9BACT</name>
<evidence type="ECO:0000256" key="4">
    <source>
        <dbReference type="ARBA" id="ARBA00022837"/>
    </source>
</evidence>
<reference evidence="6 7" key="1">
    <citation type="submission" date="2014-02" db="EMBL/GenBank/DDBJ databases">
        <title>Diversity of Thermotogales isolates from hydrothermal vents.</title>
        <authorList>
            <person name="Haverkamp T.H.A."/>
            <person name="Lossouarn J."/>
            <person name="Geslin C."/>
            <person name="Nesbo C.L."/>
        </authorList>
    </citation>
    <scope>NUCLEOTIDE SEQUENCE [LARGE SCALE GENOMIC DNA]</scope>
    <source>
        <strain evidence="6 7">431</strain>
    </source>
</reference>
<feature type="domain" description="Archease" evidence="5">
    <location>
        <begin position="2"/>
        <end position="122"/>
    </location>
</feature>
<gene>
    <name evidence="6" type="ORF">BW47_06320</name>
</gene>
<evidence type="ECO:0000259" key="5">
    <source>
        <dbReference type="Pfam" id="PF01951"/>
    </source>
</evidence>
<dbReference type="InterPro" id="IPR023572">
    <property type="entry name" value="Archease_dom"/>
</dbReference>
<evidence type="ECO:0000313" key="7">
    <source>
        <dbReference type="Proteomes" id="UP000185490"/>
    </source>
</evidence>
<keyword evidence="7" id="KW-1185">Reference proteome</keyword>
<accession>A0ABN4UVE0</accession>
<dbReference type="EMBL" id="CP007389">
    <property type="protein sequence ID" value="APT74133.1"/>
    <property type="molecule type" value="Genomic_DNA"/>
</dbReference>
<evidence type="ECO:0000256" key="3">
    <source>
        <dbReference type="ARBA" id="ARBA00022723"/>
    </source>
</evidence>
<dbReference type="InterPro" id="IPR036820">
    <property type="entry name" value="Archease_dom_sf"/>
</dbReference>
<evidence type="ECO:0000256" key="2">
    <source>
        <dbReference type="ARBA" id="ARBA00022694"/>
    </source>
</evidence>
<keyword evidence="2" id="KW-0819">tRNA processing</keyword>
<protein>
    <submittedName>
        <fullName evidence="6">Archease</fullName>
    </submittedName>
</protein>
<dbReference type="Pfam" id="PF01951">
    <property type="entry name" value="Archease"/>
    <property type="match status" value="1"/>
</dbReference>
<evidence type="ECO:0000256" key="1">
    <source>
        <dbReference type="ARBA" id="ARBA00007963"/>
    </source>
</evidence>
<dbReference type="RefSeq" id="WP_012057398.1">
    <property type="nucleotide sequence ID" value="NZ_CP007389.1"/>
</dbReference>
<evidence type="ECO:0000313" key="6">
    <source>
        <dbReference type="EMBL" id="APT74133.1"/>
    </source>
</evidence>
<dbReference type="Gene3D" id="3.55.10.10">
    <property type="entry name" value="Archease domain"/>
    <property type="match status" value="1"/>
</dbReference>
<comment type="similarity">
    <text evidence="1">Belongs to the archease family.</text>
</comment>
<sequence length="122" mass="14422">MYREINHTADVAYEIEANSFLEILNDILNILKENYLPSINCKNPKFHKYKIRENEDAIFDTVNDWIASIELGYFPVELDKDYVVKFCSFEHLDGTGFKALTYHNLKLERDKNKLKLKVVFDI</sequence>
<keyword evidence="4" id="KW-0106">Calcium</keyword>
<keyword evidence="3" id="KW-0479">Metal-binding</keyword>
<dbReference type="SUPFAM" id="SSF69819">
    <property type="entry name" value="MTH1598-like"/>
    <property type="match status" value="1"/>
</dbReference>
<organism evidence="6 7">
    <name type="scientific">Thermosipho melanesiensis</name>
    <dbReference type="NCBI Taxonomy" id="46541"/>
    <lineage>
        <taxon>Bacteria</taxon>
        <taxon>Thermotogati</taxon>
        <taxon>Thermotogota</taxon>
        <taxon>Thermotogae</taxon>
        <taxon>Thermotogales</taxon>
        <taxon>Fervidobacteriaceae</taxon>
        <taxon>Thermosipho</taxon>
    </lineage>
</organism>
<proteinExistence type="inferred from homology"/>